<keyword evidence="4" id="KW-1185">Reference proteome</keyword>
<feature type="compositionally biased region" description="Basic and acidic residues" evidence="1">
    <location>
        <begin position="273"/>
        <end position="332"/>
    </location>
</feature>
<dbReference type="Gene3D" id="3.40.50.1820">
    <property type="entry name" value="alpha/beta hydrolase"/>
    <property type="match status" value="1"/>
</dbReference>
<reference evidence="3" key="1">
    <citation type="submission" date="2024-03" db="EMBL/GenBank/DDBJ databases">
        <title>WGS assembly of Saponaria officinalis var. Norfolk2.</title>
        <authorList>
            <person name="Jenkins J."/>
            <person name="Shu S."/>
            <person name="Grimwood J."/>
            <person name="Barry K."/>
            <person name="Goodstein D."/>
            <person name="Schmutz J."/>
            <person name="Leebens-Mack J."/>
            <person name="Osbourn A."/>
        </authorList>
    </citation>
    <scope>NUCLEOTIDE SEQUENCE [LARGE SCALE GENOMIC DNA]</scope>
    <source>
        <strain evidence="3">JIC</strain>
    </source>
</reference>
<dbReference type="EMBL" id="JBDFQZ010000005">
    <property type="protein sequence ID" value="KAK9726707.1"/>
    <property type="molecule type" value="Genomic_DNA"/>
</dbReference>
<evidence type="ECO:0000259" key="2">
    <source>
        <dbReference type="Pfam" id="PF12146"/>
    </source>
</evidence>
<organism evidence="3 4">
    <name type="scientific">Saponaria officinalis</name>
    <name type="common">Common soapwort</name>
    <name type="synonym">Lychnis saponaria</name>
    <dbReference type="NCBI Taxonomy" id="3572"/>
    <lineage>
        <taxon>Eukaryota</taxon>
        <taxon>Viridiplantae</taxon>
        <taxon>Streptophyta</taxon>
        <taxon>Embryophyta</taxon>
        <taxon>Tracheophyta</taxon>
        <taxon>Spermatophyta</taxon>
        <taxon>Magnoliopsida</taxon>
        <taxon>eudicotyledons</taxon>
        <taxon>Gunneridae</taxon>
        <taxon>Pentapetalae</taxon>
        <taxon>Caryophyllales</taxon>
        <taxon>Caryophyllaceae</taxon>
        <taxon>Caryophylleae</taxon>
        <taxon>Saponaria</taxon>
    </lineage>
</organism>
<dbReference type="Pfam" id="PF12146">
    <property type="entry name" value="Hydrolase_4"/>
    <property type="match status" value="1"/>
</dbReference>
<dbReference type="AlphaFoldDB" id="A0AAW1KW62"/>
<dbReference type="PANTHER" id="PTHR12277">
    <property type="entry name" value="ALPHA/BETA HYDROLASE DOMAIN-CONTAINING PROTEIN"/>
    <property type="match status" value="1"/>
</dbReference>
<evidence type="ECO:0000313" key="3">
    <source>
        <dbReference type="EMBL" id="KAK9726707.1"/>
    </source>
</evidence>
<protein>
    <recommendedName>
        <fullName evidence="2">Serine aminopeptidase S33 domain-containing protein</fullName>
    </recommendedName>
</protein>
<dbReference type="InterPro" id="IPR022742">
    <property type="entry name" value="Hydrolase_4"/>
</dbReference>
<dbReference type="PANTHER" id="PTHR12277:SF154">
    <property type="entry name" value="ALPHA_BETA-HYDROLASES SUPERFAMILY PROTEIN"/>
    <property type="match status" value="1"/>
</dbReference>
<name>A0AAW1KW62_SAPOF</name>
<comment type="caution">
    <text evidence="3">The sequence shown here is derived from an EMBL/GenBank/DDBJ whole genome shotgun (WGS) entry which is preliminary data.</text>
</comment>
<dbReference type="SUPFAM" id="SSF53474">
    <property type="entry name" value="alpha/beta-Hydrolases"/>
    <property type="match status" value="1"/>
</dbReference>
<dbReference type="InterPro" id="IPR029058">
    <property type="entry name" value="AB_hydrolase_fold"/>
</dbReference>
<gene>
    <name evidence="3" type="ORF">RND81_05G232100</name>
</gene>
<proteinExistence type="predicted"/>
<dbReference type="Proteomes" id="UP001443914">
    <property type="component" value="Unassembled WGS sequence"/>
</dbReference>
<evidence type="ECO:0000256" key="1">
    <source>
        <dbReference type="SAM" id="MobiDB-lite"/>
    </source>
</evidence>
<feature type="domain" description="Serine aminopeptidase S33" evidence="2">
    <location>
        <begin position="68"/>
        <end position="175"/>
    </location>
</feature>
<feature type="region of interest" description="Disordered" evidence="1">
    <location>
        <begin position="268"/>
        <end position="332"/>
    </location>
</feature>
<accession>A0AAW1KW62</accession>
<evidence type="ECO:0000313" key="4">
    <source>
        <dbReference type="Proteomes" id="UP001443914"/>
    </source>
</evidence>
<sequence length="394" mass="45525">MGGVTSSMAAKFAFFPPNPPSYRVIKEELTGLMVLDTYPHRENVDVLKIRTRRGSEIVGMYVRYPMAQSTLLYSHGNAADIGQMYELFIELSIHLKLNILGYDYSGYGQSTGKATENNTYADIEAAYKCLEESYGAKQEDIILYGQSVGSGPTLDLAARLPKLRAVVLHSPILSGLRVMYPVKRTYWFDIYKNIDKIPLVRCPVLVIHGTADDVVDFSHGKTLWELSPEKYEPLWLKGGNHCDLELYPDYIKHLKKFVATVEKPLSQRQVSRRSIDRPENSRKSTDVFDFPRKSTDQKEKPRKSMDQKEKVEKPRKSIDRKEKPRKSIDQTEKLRIHEYKASSVNKIEKLSIPFEQLDRSRRSVEYLERPRKSIEIQFEKGRRSVDWVDRIRPS</sequence>